<gene>
    <name evidence="1" type="ORF">Pint_05444</name>
</gene>
<evidence type="ECO:0000313" key="2">
    <source>
        <dbReference type="Proteomes" id="UP001163603"/>
    </source>
</evidence>
<protein>
    <submittedName>
        <fullName evidence="1">Uncharacterized protein</fullName>
    </submittedName>
</protein>
<keyword evidence="2" id="KW-1185">Reference proteome</keyword>
<dbReference type="Proteomes" id="UP001163603">
    <property type="component" value="Chromosome 3"/>
</dbReference>
<dbReference type="EMBL" id="CM047738">
    <property type="protein sequence ID" value="KAJ0044607.1"/>
    <property type="molecule type" value="Genomic_DNA"/>
</dbReference>
<reference evidence="2" key="1">
    <citation type="journal article" date="2023" name="G3 (Bethesda)">
        <title>Genome assembly and association tests identify interacting loci associated with vigor, precocity, and sex in interspecific pistachio rootstocks.</title>
        <authorList>
            <person name="Palmer W."/>
            <person name="Jacygrad E."/>
            <person name="Sagayaradj S."/>
            <person name="Cavanaugh K."/>
            <person name="Han R."/>
            <person name="Bertier L."/>
            <person name="Beede B."/>
            <person name="Kafkas S."/>
            <person name="Golino D."/>
            <person name="Preece J."/>
            <person name="Michelmore R."/>
        </authorList>
    </citation>
    <scope>NUCLEOTIDE SEQUENCE [LARGE SCALE GENOMIC DNA]</scope>
</reference>
<organism evidence="1 2">
    <name type="scientific">Pistacia integerrima</name>
    <dbReference type="NCBI Taxonomy" id="434235"/>
    <lineage>
        <taxon>Eukaryota</taxon>
        <taxon>Viridiplantae</taxon>
        <taxon>Streptophyta</taxon>
        <taxon>Embryophyta</taxon>
        <taxon>Tracheophyta</taxon>
        <taxon>Spermatophyta</taxon>
        <taxon>Magnoliopsida</taxon>
        <taxon>eudicotyledons</taxon>
        <taxon>Gunneridae</taxon>
        <taxon>Pentapetalae</taxon>
        <taxon>rosids</taxon>
        <taxon>malvids</taxon>
        <taxon>Sapindales</taxon>
        <taxon>Anacardiaceae</taxon>
        <taxon>Pistacia</taxon>
    </lineage>
</organism>
<sequence length="69" mass="7850">MGEHINDQGWLNGMKLQFCRNVYYGEYKCMGPGADSTSRAKFVNILSNAKVEPFLSMTYLDGDKWVLPL</sequence>
<accession>A0ACC0Z2W6</accession>
<evidence type="ECO:0000313" key="1">
    <source>
        <dbReference type="EMBL" id="KAJ0044607.1"/>
    </source>
</evidence>
<comment type="caution">
    <text evidence="1">The sequence shown here is derived from an EMBL/GenBank/DDBJ whole genome shotgun (WGS) entry which is preliminary data.</text>
</comment>
<proteinExistence type="predicted"/>
<name>A0ACC0Z2W6_9ROSI</name>